<name>A0A6P7TT03_9MOLL</name>
<reference evidence="6" key="1">
    <citation type="submission" date="2025-08" db="UniProtKB">
        <authorList>
            <consortium name="RefSeq"/>
        </authorList>
    </citation>
    <scope>IDENTIFICATION</scope>
</reference>
<organism evidence="5 6">
    <name type="scientific">Octopus sinensis</name>
    <name type="common">East Asian common octopus</name>
    <dbReference type="NCBI Taxonomy" id="2607531"/>
    <lineage>
        <taxon>Eukaryota</taxon>
        <taxon>Metazoa</taxon>
        <taxon>Spiralia</taxon>
        <taxon>Lophotrochozoa</taxon>
        <taxon>Mollusca</taxon>
        <taxon>Cephalopoda</taxon>
        <taxon>Coleoidea</taxon>
        <taxon>Octopodiformes</taxon>
        <taxon>Octopoda</taxon>
        <taxon>Incirrata</taxon>
        <taxon>Octopodidae</taxon>
        <taxon>Octopus</taxon>
    </lineage>
</organism>
<evidence type="ECO:0000313" key="5">
    <source>
        <dbReference type="Proteomes" id="UP000515154"/>
    </source>
</evidence>
<sequence length="337" mass="37254">MLCGSGLQAIILGFKSIKYDQMNVVVAGGMESMSNAPHTSNLRKSVKFGSVEFTDTVLNDGLMCAMSKVHMGVTAEHVAKIANITRVEQDEFAFNSQQKCGNAMKMGFFNSEIVPITISVSRSENKMITQDEFPKPNTTIEALGALKPCFVRDGSGTVTPGNASGINDGSAAVVLMNHKQVERRGLKPIAEIISYASVGLEPMEMGLGPVPAVRMANCAKALVVKNNSRRQLFTEIGYPPEPIVTRWGSWLNAADYYAKNLTQIINICNGIEEESLLIQRAKESVMNEFLHTNLEEISREYHLLTDILMEIDSNKFTISREYHFLKNVDFKEDSCKI</sequence>
<dbReference type="InterPro" id="IPR002155">
    <property type="entry name" value="Thiolase"/>
</dbReference>
<dbReference type="PANTHER" id="PTHR18919:SF107">
    <property type="entry name" value="ACETYL-COA ACETYLTRANSFERASE, CYTOSOLIC"/>
    <property type="match status" value="1"/>
</dbReference>
<accession>A0A6P7TT03</accession>
<dbReference type="InterPro" id="IPR020616">
    <property type="entry name" value="Thiolase_N"/>
</dbReference>
<dbReference type="KEGG" id="osn:115228439"/>
<dbReference type="InterPro" id="IPR016039">
    <property type="entry name" value="Thiolase-like"/>
</dbReference>
<evidence type="ECO:0000256" key="1">
    <source>
        <dbReference type="ARBA" id="ARBA00010982"/>
    </source>
</evidence>
<dbReference type="PANTHER" id="PTHR18919">
    <property type="entry name" value="ACETYL-COA C-ACYLTRANSFERASE"/>
    <property type="match status" value="1"/>
</dbReference>
<keyword evidence="5" id="KW-1185">Reference proteome</keyword>
<keyword evidence="2" id="KW-0808">Transferase</keyword>
<dbReference type="AlphaFoldDB" id="A0A6P7TT03"/>
<dbReference type="RefSeq" id="XP_029654878.1">
    <property type="nucleotide sequence ID" value="XM_029799018.2"/>
</dbReference>
<protein>
    <submittedName>
        <fullName evidence="6">Acetyl-CoA acetyltransferase, cytosolic-like</fullName>
    </submittedName>
</protein>
<evidence type="ECO:0000259" key="4">
    <source>
        <dbReference type="Pfam" id="PF00108"/>
    </source>
</evidence>
<dbReference type="SUPFAM" id="SSF53901">
    <property type="entry name" value="Thiolase-like"/>
    <property type="match status" value="1"/>
</dbReference>
<gene>
    <name evidence="6" type="primary">LOC115228439</name>
</gene>
<evidence type="ECO:0000256" key="3">
    <source>
        <dbReference type="ARBA" id="ARBA00023315"/>
    </source>
</evidence>
<dbReference type="CDD" id="cd00751">
    <property type="entry name" value="thiolase"/>
    <property type="match status" value="1"/>
</dbReference>
<comment type="similarity">
    <text evidence="1">Belongs to the thiolase-like superfamily. Thiolase family.</text>
</comment>
<dbReference type="Gene3D" id="3.40.47.10">
    <property type="match status" value="2"/>
</dbReference>
<proteinExistence type="inferred from homology"/>
<feature type="domain" description="Thiolase N-terminal" evidence="4">
    <location>
        <begin position="2"/>
        <end position="178"/>
    </location>
</feature>
<dbReference type="Proteomes" id="UP000515154">
    <property type="component" value="Unplaced"/>
</dbReference>
<evidence type="ECO:0000313" key="6">
    <source>
        <dbReference type="RefSeq" id="XP_029654878.1"/>
    </source>
</evidence>
<keyword evidence="3" id="KW-0012">Acyltransferase</keyword>
<dbReference type="GO" id="GO:0016747">
    <property type="term" value="F:acyltransferase activity, transferring groups other than amino-acyl groups"/>
    <property type="evidence" value="ECO:0007669"/>
    <property type="project" value="InterPro"/>
</dbReference>
<evidence type="ECO:0000256" key="2">
    <source>
        <dbReference type="ARBA" id="ARBA00022679"/>
    </source>
</evidence>
<dbReference type="Pfam" id="PF00108">
    <property type="entry name" value="Thiolase_N"/>
    <property type="match status" value="1"/>
</dbReference>